<organism evidence="2">
    <name type="scientific">Spongospora subterranea</name>
    <dbReference type="NCBI Taxonomy" id="70186"/>
    <lineage>
        <taxon>Eukaryota</taxon>
        <taxon>Sar</taxon>
        <taxon>Rhizaria</taxon>
        <taxon>Endomyxa</taxon>
        <taxon>Phytomyxea</taxon>
        <taxon>Plasmodiophorida</taxon>
        <taxon>Plasmodiophoridae</taxon>
        <taxon>Spongospora</taxon>
    </lineage>
</organism>
<dbReference type="AlphaFoldDB" id="A0A0H5R9K9"/>
<protein>
    <submittedName>
        <fullName evidence="2">Uncharacterized protein</fullName>
    </submittedName>
</protein>
<proteinExistence type="predicted"/>
<accession>A0A0H5R9K9</accession>
<dbReference type="EMBL" id="HACM01010039">
    <property type="protein sequence ID" value="CRZ10481.1"/>
    <property type="molecule type" value="Transcribed_RNA"/>
</dbReference>
<evidence type="ECO:0000256" key="1">
    <source>
        <dbReference type="SAM" id="MobiDB-lite"/>
    </source>
</evidence>
<name>A0A0H5R9K9_9EUKA</name>
<feature type="region of interest" description="Disordered" evidence="1">
    <location>
        <begin position="70"/>
        <end position="126"/>
    </location>
</feature>
<feature type="region of interest" description="Disordered" evidence="1">
    <location>
        <begin position="1"/>
        <end position="31"/>
    </location>
</feature>
<sequence length="126" mass="14004">MMGLVQYQNDSDENSDDERQPPDPTAIAKPQARIVPKPLPSASAILGNSASATLFPKPPSARKIHILSDRERPISSSQMAKYQRTGDDNLLMVPPQMHMKRPNVVTEESSLQQAPHRRRSQPPTNI</sequence>
<evidence type="ECO:0000313" key="2">
    <source>
        <dbReference type="EMBL" id="CRZ10481.1"/>
    </source>
</evidence>
<reference evidence="2" key="1">
    <citation type="submission" date="2015-04" db="EMBL/GenBank/DDBJ databases">
        <title>The genome sequence of the plant pathogenic Rhizarian Plasmodiophora brassicae reveals insights in its biotrophic life cycle and the origin of chitin synthesis.</title>
        <authorList>
            <person name="Schwelm A."/>
            <person name="Fogelqvist J."/>
            <person name="Knaust A."/>
            <person name="Julke S."/>
            <person name="Lilja T."/>
            <person name="Dhandapani V."/>
            <person name="Bonilla-Rosso G."/>
            <person name="Karlsson M."/>
            <person name="Shevchenko A."/>
            <person name="Choi S.R."/>
            <person name="Kim H.G."/>
            <person name="Park J.Y."/>
            <person name="Lim Y.P."/>
            <person name="Ludwig-Muller J."/>
            <person name="Dixelius C."/>
        </authorList>
    </citation>
    <scope>NUCLEOTIDE SEQUENCE</scope>
    <source>
        <tissue evidence="2">Potato root galls</tissue>
    </source>
</reference>